<keyword evidence="2" id="KW-1133">Transmembrane helix</keyword>
<proteinExistence type="predicted"/>
<dbReference type="GO" id="GO:0003676">
    <property type="term" value="F:nucleic acid binding"/>
    <property type="evidence" value="ECO:0007669"/>
    <property type="project" value="InterPro"/>
</dbReference>
<reference evidence="4 7" key="4">
    <citation type="submission" date="2020-04" db="EMBL/GenBank/DDBJ databases">
        <title>WGS-Seq of Vibrio isolated by the O'Toole Lab.</title>
        <authorList>
            <person name="Mckone K.P."/>
            <person name="Whitaker R."/>
            <person name="Sevigney J.L."/>
            <person name="Herring J.B."/>
            <person name="O'Toole G."/>
        </authorList>
    </citation>
    <scope>NUCLEOTIDE SEQUENCE [LARGE SCALE GENOMIC DNA]</scope>
    <source>
        <strain evidence="4 7">BS_02</strain>
    </source>
</reference>
<evidence type="ECO:0000256" key="1">
    <source>
        <dbReference type="SAM" id="Coils"/>
    </source>
</evidence>
<dbReference type="AlphaFoldDB" id="A0AAP8SVB1"/>
<organism evidence="5 6">
    <name type="scientific">Vibrio breoganii</name>
    <dbReference type="NCBI Taxonomy" id="553239"/>
    <lineage>
        <taxon>Bacteria</taxon>
        <taxon>Pseudomonadati</taxon>
        <taxon>Pseudomonadota</taxon>
        <taxon>Gammaproteobacteria</taxon>
        <taxon>Vibrionales</taxon>
        <taxon>Vibrionaceae</taxon>
        <taxon>Vibrio</taxon>
    </lineage>
</organism>
<dbReference type="EMBL" id="JABCJR010000012">
    <property type="protein sequence ID" value="NMR69935.1"/>
    <property type="molecule type" value="Genomic_DNA"/>
</dbReference>
<name>A0AAP8SVB1_9VIBR</name>
<reference evidence="5" key="3">
    <citation type="journal article" date="2018" name="Nature">
        <title>A major lineage of non-tailed dsDNA viruses as unrecognized killers of marine bacteria.</title>
        <authorList>
            <person name="Kauffman K.M."/>
            <person name="Hussain F.A."/>
            <person name="Yang J."/>
            <person name="Arevalo P."/>
            <person name="Brown J.M."/>
            <person name="Chang W.K."/>
            <person name="VanInsberghe D."/>
            <person name="Elsherbini J."/>
            <person name="Sharma R.S."/>
            <person name="Cutler M.B."/>
            <person name="Kelly L."/>
            <person name="Polz M.F."/>
        </authorList>
    </citation>
    <scope>NUCLEOTIDE SEQUENCE</scope>
    <source>
        <strain evidence="5">10N.222.49.A5</strain>
    </source>
</reference>
<dbReference type="InterPro" id="IPR002059">
    <property type="entry name" value="CSP_DNA-bd"/>
</dbReference>
<feature type="domain" description="CSD" evidence="3">
    <location>
        <begin position="3"/>
        <end position="64"/>
    </location>
</feature>
<evidence type="ECO:0000313" key="7">
    <source>
        <dbReference type="Proteomes" id="UP000590068"/>
    </source>
</evidence>
<keyword evidence="2" id="KW-0812">Transmembrane</keyword>
<keyword evidence="2" id="KW-0472">Membrane</keyword>
<dbReference type="InterPro" id="IPR012340">
    <property type="entry name" value="NA-bd_OB-fold"/>
</dbReference>
<evidence type="ECO:0000313" key="6">
    <source>
        <dbReference type="Proteomes" id="UP000235611"/>
    </source>
</evidence>
<dbReference type="Gene3D" id="2.40.50.140">
    <property type="entry name" value="Nucleic acid-binding proteins"/>
    <property type="match status" value="1"/>
</dbReference>
<dbReference type="Proteomes" id="UP000235611">
    <property type="component" value="Unassembled WGS sequence"/>
</dbReference>
<gene>
    <name evidence="5" type="ORF">BCS93_16755</name>
    <name evidence="4" type="ORF">HJ568_08080</name>
</gene>
<feature type="transmembrane region" description="Helical" evidence="2">
    <location>
        <begin position="198"/>
        <end position="216"/>
    </location>
</feature>
<dbReference type="RefSeq" id="WP_017031731.1">
    <property type="nucleotide sequence ID" value="NZ_JABBXC010000030.1"/>
</dbReference>
<evidence type="ECO:0000313" key="4">
    <source>
        <dbReference type="EMBL" id="NMR69935.1"/>
    </source>
</evidence>
<dbReference type="CDD" id="cd04458">
    <property type="entry name" value="CSP_CDS"/>
    <property type="match status" value="1"/>
</dbReference>
<evidence type="ECO:0000259" key="3">
    <source>
        <dbReference type="Pfam" id="PF00313"/>
    </source>
</evidence>
<dbReference type="Proteomes" id="UP000590068">
    <property type="component" value="Unassembled WGS sequence"/>
</dbReference>
<evidence type="ECO:0000256" key="2">
    <source>
        <dbReference type="SAM" id="Phobius"/>
    </source>
</evidence>
<feature type="coiled-coil region" evidence="1">
    <location>
        <begin position="168"/>
        <end position="195"/>
    </location>
</feature>
<protein>
    <submittedName>
        <fullName evidence="4">Cold shock domain-containing protein</fullName>
    </submittedName>
</protein>
<keyword evidence="7" id="KW-1185">Reference proteome</keyword>
<keyword evidence="1" id="KW-0175">Coiled coil</keyword>
<dbReference type="EMBL" id="MDBO01000115">
    <property type="protein sequence ID" value="PMP06884.1"/>
    <property type="molecule type" value="Genomic_DNA"/>
</dbReference>
<sequence length="217" mass="23819">MHTGNVVSFSVEKGFGFIGSQKESYFFHASQLPKDIAPTEVMKGMAFQFDAIPGPKGMRAKKLVYIKQTTVLQKSSAFVVSKAAQPKHGKAVVRVPVSSCYYSDPQCCRDELINAAKATGCNGVLNLEVKRVTWSEGNYKYTMHTAHAELCVIAEPKPCKPSEEAAYQQSLSQSATEAEKAAKQLAAELESQRNRQTFPWGMVFIGIALLIACLVIY</sequence>
<evidence type="ECO:0000313" key="5">
    <source>
        <dbReference type="EMBL" id="PMP06884.1"/>
    </source>
</evidence>
<dbReference type="Pfam" id="PF00313">
    <property type="entry name" value="CSD"/>
    <property type="match status" value="1"/>
</dbReference>
<comment type="caution">
    <text evidence="5">The sequence shown here is derived from an EMBL/GenBank/DDBJ whole genome shotgun (WGS) entry which is preliminary data.</text>
</comment>
<dbReference type="SUPFAM" id="SSF50249">
    <property type="entry name" value="Nucleic acid-binding proteins"/>
    <property type="match status" value="1"/>
</dbReference>
<accession>A0AAP8SVB1</accession>
<reference evidence="5" key="2">
    <citation type="submission" date="2016-07" db="EMBL/GenBank/DDBJ databases">
        <authorList>
            <person name="Kauffman K."/>
            <person name="Arevalo P."/>
            <person name="Polz M.F."/>
        </authorList>
    </citation>
    <scope>NUCLEOTIDE SEQUENCE</scope>
    <source>
        <strain evidence="5">10N.222.49.A5</strain>
    </source>
</reference>
<reference evidence="6" key="1">
    <citation type="submission" date="2016-07" db="EMBL/GenBank/DDBJ databases">
        <title>Nontailed viruses are major unrecognized killers of bacteria in the ocean.</title>
        <authorList>
            <person name="Kauffman K."/>
            <person name="Hussain F."/>
            <person name="Yang J."/>
            <person name="Arevalo P."/>
            <person name="Brown J."/>
            <person name="Cutler M."/>
            <person name="Kelly L."/>
            <person name="Polz M.F."/>
        </authorList>
    </citation>
    <scope>NUCLEOTIDE SEQUENCE [LARGE SCALE GENOMIC DNA]</scope>
    <source>
        <strain evidence="6">10N.222.49.A5</strain>
    </source>
</reference>